<feature type="region of interest" description="Disordered" evidence="1">
    <location>
        <begin position="1"/>
        <end position="52"/>
    </location>
</feature>
<accession>A0AAD5RZ09</accession>
<dbReference type="EMBL" id="JAKWBI020000011">
    <property type="protein sequence ID" value="KAJ2906635.1"/>
    <property type="molecule type" value="Genomic_DNA"/>
</dbReference>
<dbReference type="AlphaFoldDB" id="A0AAD5RZ09"/>
<organism evidence="2 3">
    <name type="scientific">Zalerion maritima</name>
    <dbReference type="NCBI Taxonomy" id="339359"/>
    <lineage>
        <taxon>Eukaryota</taxon>
        <taxon>Fungi</taxon>
        <taxon>Dikarya</taxon>
        <taxon>Ascomycota</taxon>
        <taxon>Pezizomycotina</taxon>
        <taxon>Sordariomycetes</taxon>
        <taxon>Lulworthiomycetidae</taxon>
        <taxon>Lulworthiales</taxon>
        <taxon>Lulworthiaceae</taxon>
        <taxon>Zalerion</taxon>
    </lineage>
</organism>
<reference evidence="2" key="1">
    <citation type="submission" date="2022-07" db="EMBL/GenBank/DDBJ databases">
        <title>Draft genome sequence of Zalerion maritima ATCC 34329, a (micro)plastics degrading marine fungus.</title>
        <authorList>
            <person name="Paco A."/>
            <person name="Goncalves M.F.M."/>
            <person name="Rocha-Santos T.A.P."/>
            <person name="Alves A."/>
        </authorList>
    </citation>
    <scope>NUCLEOTIDE SEQUENCE</scope>
    <source>
        <strain evidence="2">ATCC 34329</strain>
    </source>
</reference>
<evidence type="ECO:0000256" key="1">
    <source>
        <dbReference type="SAM" id="MobiDB-lite"/>
    </source>
</evidence>
<comment type="caution">
    <text evidence="2">The sequence shown here is derived from an EMBL/GenBank/DDBJ whole genome shotgun (WGS) entry which is preliminary data.</text>
</comment>
<evidence type="ECO:0000313" key="2">
    <source>
        <dbReference type="EMBL" id="KAJ2906635.1"/>
    </source>
</evidence>
<evidence type="ECO:0000313" key="3">
    <source>
        <dbReference type="Proteomes" id="UP001201980"/>
    </source>
</evidence>
<name>A0AAD5RZ09_9PEZI</name>
<gene>
    <name evidence="2" type="ORF">MKZ38_000890</name>
</gene>
<keyword evidence="3" id="KW-1185">Reference proteome</keyword>
<protein>
    <submittedName>
        <fullName evidence="2">Uncharacterized protein</fullName>
    </submittedName>
</protein>
<proteinExistence type="predicted"/>
<dbReference type="Proteomes" id="UP001201980">
    <property type="component" value="Unassembled WGS sequence"/>
</dbReference>
<sequence length="83" mass="8688">MGKNGGQRAGGAPNAELDRSPPWKELVWAGGSGGFGPLRRSQGSFLTTAGPHPPQLRLYDDSIEVTAWLAAVSLRPDGGMEQG</sequence>